<dbReference type="Proteomes" id="UP000622890">
    <property type="component" value="Unassembled WGS sequence"/>
</dbReference>
<evidence type="ECO:0000259" key="2">
    <source>
        <dbReference type="Pfam" id="PF00156"/>
    </source>
</evidence>
<dbReference type="InterPro" id="IPR000836">
    <property type="entry name" value="PRTase_dom"/>
</dbReference>
<dbReference type="SUPFAM" id="SSF53271">
    <property type="entry name" value="PRTase-like"/>
    <property type="match status" value="1"/>
</dbReference>
<comment type="similarity">
    <text evidence="1">Belongs to the ComF/GntX family.</text>
</comment>
<keyword evidence="4" id="KW-1185">Reference proteome</keyword>
<gene>
    <name evidence="3" type="ORF">JJB74_08965</name>
</gene>
<protein>
    <submittedName>
        <fullName evidence="3">ComF family protein</fullName>
    </submittedName>
</protein>
<dbReference type="RefSeq" id="WP_200591515.1">
    <property type="nucleotide sequence ID" value="NZ_JAEPBG010000003.1"/>
</dbReference>
<feature type="domain" description="Phosphoribosyltransferase" evidence="2">
    <location>
        <begin position="147"/>
        <end position="242"/>
    </location>
</feature>
<dbReference type="Pfam" id="PF00156">
    <property type="entry name" value="Pribosyltran"/>
    <property type="match status" value="1"/>
</dbReference>
<sequence length="246" mass="26369">MLPALRHCLRHPLERLRAALPCNCALCGRGCGAALCADCGARYLRTASCRCECCGLRLPESSASPLCGACLAHPPAFDCSVVASDYAPPLDRLVLDLKFGAQLALAPLFAALLEAAIMRRDGLPMPDLLTAVPLGASRLAERGFNQSLEIARPLARRLGIPLEKRLLVRSRETVPQSLLPHRERRANVRRAFTLSPAGIALVRGRHVAVVDDVMTTGETLDAAAAVLKRFGAVRVTCLALARTPPK</sequence>
<dbReference type="EMBL" id="JAEPBG010000003">
    <property type="protein sequence ID" value="MBK4734732.1"/>
    <property type="molecule type" value="Genomic_DNA"/>
</dbReference>
<evidence type="ECO:0000313" key="4">
    <source>
        <dbReference type="Proteomes" id="UP000622890"/>
    </source>
</evidence>
<accession>A0A934SXK8</accession>
<dbReference type="InterPro" id="IPR029057">
    <property type="entry name" value="PRTase-like"/>
</dbReference>
<reference evidence="3" key="1">
    <citation type="submission" date="2021-01" db="EMBL/GenBank/DDBJ databases">
        <title>Genome sequence of strain Noviherbaspirillum sp. DKR-6.</title>
        <authorList>
            <person name="Chaudhary D.K."/>
        </authorList>
    </citation>
    <scope>NUCLEOTIDE SEQUENCE</scope>
    <source>
        <strain evidence="3">DKR-6</strain>
    </source>
</reference>
<proteinExistence type="inferred from homology"/>
<dbReference type="CDD" id="cd06223">
    <property type="entry name" value="PRTases_typeI"/>
    <property type="match status" value="1"/>
</dbReference>
<name>A0A934SXK8_9BURK</name>
<comment type="caution">
    <text evidence="3">The sequence shown here is derived from an EMBL/GenBank/DDBJ whole genome shotgun (WGS) entry which is preliminary data.</text>
</comment>
<organism evidence="3 4">
    <name type="scientific">Noviherbaspirillum pedocola</name>
    <dbReference type="NCBI Taxonomy" id="2801341"/>
    <lineage>
        <taxon>Bacteria</taxon>
        <taxon>Pseudomonadati</taxon>
        <taxon>Pseudomonadota</taxon>
        <taxon>Betaproteobacteria</taxon>
        <taxon>Burkholderiales</taxon>
        <taxon>Oxalobacteraceae</taxon>
        <taxon>Noviherbaspirillum</taxon>
    </lineage>
</organism>
<evidence type="ECO:0000313" key="3">
    <source>
        <dbReference type="EMBL" id="MBK4734732.1"/>
    </source>
</evidence>
<dbReference type="AlphaFoldDB" id="A0A934SXK8"/>
<dbReference type="PANTHER" id="PTHR47505:SF1">
    <property type="entry name" value="DNA UTILIZATION PROTEIN YHGH"/>
    <property type="match status" value="1"/>
</dbReference>
<dbReference type="Gene3D" id="3.40.50.2020">
    <property type="match status" value="1"/>
</dbReference>
<evidence type="ECO:0000256" key="1">
    <source>
        <dbReference type="ARBA" id="ARBA00008007"/>
    </source>
</evidence>
<dbReference type="InterPro" id="IPR051910">
    <property type="entry name" value="ComF/GntX_DNA_util-trans"/>
</dbReference>
<dbReference type="PANTHER" id="PTHR47505">
    <property type="entry name" value="DNA UTILIZATION PROTEIN YHGH"/>
    <property type="match status" value="1"/>
</dbReference>